<dbReference type="Proteomes" id="UP001152320">
    <property type="component" value="Chromosome 3"/>
</dbReference>
<protein>
    <submittedName>
        <fullName evidence="2">Uncharacterized protein</fullName>
    </submittedName>
</protein>
<dbReference type="AlphaFoldDB" id="A0A9Q1HFF8"/>
<sequence>MAGLSSIDPSDNSILLDALAEEFNMKLSLEDFDHKDSWNRVGEGNFSIVYEVNCPKLDEKVALKELKDIKEANRRDTDFNEDNPPQKYC</sequence>
<dbReference type="SUPFAM" id="SSF56112">
    <property type="entry name" value="Protein kinase-like (PK-like)"/>
    <property type="match status" value="1"/>
</dbReference>
<dbReference type="GO" id="GO:0005524">
    <property type="term" value="F:ATP binding"/>
    <property type="evidence" value="ECO:0007669"/>
    <property type="project" value="UniProtKB-UniRule"/>
</dbReference>
<dbReference type="InterPro" id="IPR017441">
    <property type="entry name" value="Protein_kinase_ATP_BS"/>
</dbReference>
<gene>
    <name evidence="2" type="ORF">HOLleu_07172</name>
</gene>
<dbReference type="EMBL" id="JAIZAY010000003">
    <property type="protein sequence ID" value="KAJ8044429.1"/>
    <property type="molecule type" value="Genomic_DNA"/>
</dbReference>
<evidence type="ECO:0000256" key="1">
    <source>
        <dbReference type="PROSITE-ProRule" id="PRU10141"/>
    </source>
</evidence>
<proteinExistence type="predicted"/>
<name>A0A9Q1HFF8_HOLLE</name>
<evidence type="ECO:0000313" key="2">
    <source>
        <dbReference type="EMBL" id="KAJ8044429.1"/>
    </source>
</evidence>
<organism evidence="2 3">
    <name type="scientific">Holothuria leucospilota</name>
    <name type="common">Black long sea cucumber</name>
    <name type="synonym">Mertensiothuria leucospilota</name>
    <dbReference type="NCBI Taxonomy" id="206669"/>
    <lineage>
        <taxon>Eukaryota</taxon>
        <taxon>Metazoa</taxon>
        <taxon>Echinodermata</taxon>
        <taxon>Eleutherozoa</taxon>
        <taxon>Echinozoa</taxon>
        <taxon>Holothuroidea</taxon>
        <taxon>Aspidochirotacea</taxon>
        <taxon>Aspidochirotida</taxon>
        <taxon>Holothuriidae</taxon>
        <taxon>Holothuria</taxon>
    </lineage>
</organism>
<keyword evidence="1" id="KW-0547">Nucleotide-binding</keyword>
<dbReference type="InterPro" id="IPR011009">
    <property type="entry name" value="Kinase-like_dom_sf"/>
</dbReference>
<feature type="binding site" evidence="1">
    <location>
        <position position="64"/>
    </location>
    <ligand>
        <name>ATP</name>
        <dbReference type="ChEBI" id="CHEBI:30616"/>
    </ligand>
</feature>
<comment type="caution">
    <text evidence="2">The sequence shown here is derived from an EMBL/GenBank/DDBJ whole genome shotgun (WGS) entry which is preliminary data.</text>
</comment>
<dbReference type="Gene3D" id="3.30.200.20">
    <property type="entry name" value="Phosphorylase Kinase, domain 1"/>
    <property type="match status" value="1"/>
</dbReference>
<evidence type="ECO:0000313" key="3">
    <source>
        <dbReference type="Proteomes" id="UP001152320"/>
    </source>
</evidence>
<keyword evidence="3" id="KW-1185">Reference proteome</keyword>
<accession>A0A9Q1HFF8</accession>
<dbReference type="PROSITE" id="PS00107">
    <property type="entry name" value="PROTEIN_KINASE_ATP"/>
    <property type="match status" value="1"/>
</dbReference>
<reference evidence="2" key="1">
    <citation type="submission" date="2021-10" db="EMBL/GenBank/DDBJ databases">
        <title>Tropical sea cucumber genome reveals ecological adaptation and Cuvierian tubules defense mechanism.</title>
        <authorList>
            <person name="Chen T."/>
        </authorList>
    </citation>
    <scope>NUCLEOTIDE SEQUENCE</scope>
    <source>
        <strain evidence="2">Nanhai2018</strain>
        <tissue evidence="2">Muscle</tissue>
    </source>
</reference>
<keyword evidence="1" id="KW-0067">ATP-binding</keyword>